<comment type="caution">
    <text evidence="6">The sequence shown here is derived from an EMBL/GenBank/DDBJ whole genome shotgun (WGS) entry which is preliminary data.</text>
</comment>
<evidence type="ECO:0000313" key="6">
    <source>
        <dbReference type="EMBL" id="GLD57666.1"/>
    </source>
</evidence>
<gene>
    <name evidence="6" type="ORF">AKAME5_000986700</name>
</gene>
<dbReference type="SUPFAM" id="SSF52540">
    <property type="entry name" value="P-loop containing nucleoside triphosphate hydrolases"/>
    <property type="match status" value="1"/>
</dbReference>
<feature type="domain" description="AIG1-type G" evidence="5">
    <location>
        <begin position="140"/>
        <end position="344"/>
    </location>
</feature>
<reference evidence="6" key="1">
    <citation type="submission" date="2022-08" db="EMBL/GenBank/DDBJ databases">
        <title>Genome sequencing of akame (Lates japonicus).</title>
        <authorList>
            <person name="Hashiguchi Y."/>
            <person name="Takahashi H."/>
        </authorList>
    </citation>
    <scope>NUCLEOTIDE SEQUENCE</scope>
    <source>
        <strain evidence="6">Kochi</strain>
    </source>
</reference>
<dbReference type="GO" id="GO:0005525">
    <property type="term" value="F:GTP binding"/>
    <property type="evidence" value="ECO:0007669"/>
    <property type="project" value="UniProtKB-KW"/>
</dbReference>
<accession>A0AAD3MQ85</accession>
<evidence type="ECO:0000259" key="5">
    <source>
        <dbReference type="PROSITE" id="PS51720"/>
    </source>
</evidence>
<dbReference type="PANTHER" id="PTHR10903:SF170">
    <property type="entry name" value="GTPASE IMAP FAMILY MEMBER 7"/>
    <property type="match status" value="1"/>
</dbReference>
<keyword evidence="7" id="KW-1185">Reference proteome</keyword>
<dbReference type="Gene3D" id="3.40.50.300">
    <property type="entry name" value="P-loop containing nucleotide triphosphate hydrolases"/>
    <property type="match status" value="1"/>
</dbReference>
<dbReference type="EMBL" id="BRZM01000030">
    <property type="protein sequence ID" value="GLD57666.1"/>
    <property type="molecule type" value="Genomic_DNA"/>
</dbReference>
<name>A0AAD3MQ85_LATJO</name>
<dbReference type="InterPro" id="IPR045058">
    <property type="entry name" value="GIMA/IAN/Toc"/>
</dbReference>
<keyword evidence="4" id="KW-1133">Transmembrane helix</keyword>
<dbReference type="InterPro" id="IPR027417">
    <property type="entry name" value="P-loop_NTPase"/>
</dbReference>
<evidence type="ECO:0000256" key="2">
    <source>
        <dbReference type="ARBA" id="ARBA00022741"/>
    </source>
</evidence>
<keyword evidence="4" id="KW-0812">Transmembrane</keyword>
<evidence type="ECO:0000313" key="7">
    <source>
        <dbReference type="Proteomes" id="UP001279410"/>
    </source>
</evidence>
<keyword evidence="4" id="KW-0472">Membrane</keyword>
<keyword evidence="2" id="KW-0547">Nucleotide-binding</keyword>
<feature type="transmembrane region" description="Helical" evidence="4">
    <location>
        <begin position="49"/>
        <end position="67"/>
    </location>
</feature>
<feature type="transmembrane region" description="Helical" evidence="4">
    <location>
        <begin position="17"/>
        <end position="37"/>
    </location>
</feature>
<keyword evidence="3" id="KW-0342">GTP-binding</keyword>
<proteinExistence type="inferred from homology"/>
<sequence length="365" mass="39797">MECQCEKNDSDDAVSGWWLNGNSVQMGAFTVVGYLLYRFSQTLPALIRWPIRLFCSLTGLSALWSWVSRLVGTLRGIQSLFKWLSRVWKFVVAFSSKFKWLVAVVRAITGSSGDGAESGTTPANILNLLSDLSGGSCPTKPGLRLILLGPTGGGRTSLADTVLGSSETKSPMSPLMESTKQRSVVDGREVTVIDTPDLLGPSLGNKKRAKEALRSLQLASPGPHAFLLVIQAPGSSMGIDQDATQAIQATLELFGHEVTGHVIIVLTHADRLGPRRTVDQLLDVDTGDLRRAVSLCGKRPELVDNRPDCPAEAQSATRRQLLGRVMEMKELRGHFIHELQRSEDRIREELLADMASVLARKLGRT</sequence>
<evidence type="ECO:0000256" key="4">
    <source>
        <dbReference type="SAM" id="Phobius"/>
    </source>
</evidence>
<evidence type="ECO:0000256" key="3">
    <source>
        <dbReference type="ARBA" id="ARBA00023134"/>
    </source>
</evidence>
<dbReference type="InterPro" id="IPR006703">
    <property type="entry name" value="G_AIG1"/>
</dbReference>
<evidence type="ECO:0000256" key="1">
    <source>
        <dbReference type="ARBA" id="ARBA00008535"/>
    </source>
</evidence>
<dbReference type="PANTHER" id="PTHR10903">
    <property type="entry name" value="GTPASE, IMAP FAMILY MEMBER-RELATED"/>
    <property type="match status" value="1"/>
</dbReference>
<protein>
    <submittedName>
        <fullName evidence="6">GTPase IMAP family member 6-like isoform X1</fullName>
    </submittedName>
</protein>
<dbReference type="PROSITE" id="PS51720">
    <property type="entry name" value="G_AIG1"/>
    <property type="match status" value="1"/>
</dbReference>
<organism evidence="6 7">
    <name type="scientific">Lates japonicus</name>
    <name type="common">Japanese lates</name>
    <dbReference type="NCBI Taxonomy" id="270547"/>
    <lineage>
        <taxon>Eukaryota</taxon>
        <taxon>Metazoa</taxon>
        <taxon>Chordata</taxon>
        <taxon>Craniata</taxon>
        <taxon>Vertebrata</taxon>
        <taxon>Euteleostomi</taxon>
        <taxon>Actinopterygii</taxon>
        <taxon>Neopterygii</taxon>
        <taxon>Teleostei</taxon>
        <taxon>Neoteleostei</taxon>
        <taxon>Acanthomorphata</taxon>
        <taxon>Carangaria</taxon>
        <taxon>Carangaria incertae sedis</taxon>
        <taxon>Centropomidae</taxon>
        <taxon>Lates</taxon>
    </lineage>
</organism>
<comment type="similarity">
    <text evidence="1">Belongs to the TRAFAC class TrmE-Era-EngA-EngB-Septin-like GTPase superfamily. AIG1/Toc34/Toc159-like paraseptin GTPase family. IAN subfamily.</text>
</comment>
<dbReference type="Pfam" id="PF04548">
    <property type="entry name" value="AIG1"/>
    <property type="match status" value="1"/>
</dbReference>
<dbReference type="AlphaFoldDB" id="A0AAD3MQ85"/>
<dbReference type="Proteomes" id="UP001279410">
    <property type="component" value="Unassembled WGS sequence"/>
</dbReference>